<comment type="caution">
    <text evidence="5">The sequence shown here is derived from an EMBL/GenBank/DDBJ whole genome shotgun (WGS) entry which is preliminary data.</text>
</comment>
<feature type="compositionally biased region" description="Basic and acidic residues" evidence="2">
    <location>
        <begin position="1179"/>
        <end position="1195"/>
    </location>
</feature>
<dbReference type="PANTHER" id="PTHR45924">
    <property type="entry name" value="FI17866P1"/>
    <property type="match status" value="1"/>
</dbReference>
<feature type="compositionally biased region" description="Low complexity" evidence="2">
    <location>
        <begin position="838"/>
        <end position="858"/>
    </location>
</feature>
<dbReference type="SUPFAM" id="SSF48065">
    <property type="entry name" value="DBL homology domain (DH-domain)"/>
    <property type="match status" value="1"/>
</dbReference>
<dbReference type="CDD" id="cd00160">
    <property type="entry name" value="RhoGEF"/>
    <property type="match status" value="1"/>
</dbReference>
<evidence type="ECO:0000313" key="6">
    <source>
        <dbReference type="Proteomes" id="UP001474421"/>
    </source>
</evidence>
<evidence type="ECO:0000256" key="1">
    <source>
        <dbReference type="ARBA" id="ARBA00022553"/>
    </source>
</evidence>
<evidence type="ECO:0000259" key="4">
    <source>
        <dbReference type="PROSITE" id="PS50010"/>
    </source>
</evidence>
<organism evidence="5 6">
    <name type="scientific">Crotalus adamanteus</name>
    <name type="common">Eastern diamondback rattlesnake</name>
    <dbReference type="NCBI Taxonomy" id="8729"/>
    <lineage>
        <taxon>Eukaryota</taxon>
        <taxon>Metazoa</taxon>
        <taxon>Chordata</taxon>
        <taxon>Craniata</taxon>
        <taxon>Vertebrata</taxon>
        <taxon>Euteleostomi</taxon>
        <taxon>Lepidosauria</taxon>
        <taxon>Squamata</taxon>
        <taxon>Bifurcata</taxon>
        <taxon>Unidentata</taxon>
        <taxon>Episquamata</taxon>
        <taxon>Toxicofera</taxon>
        <taxon>Serpentes</taxon>
        <taxon>Colubroidea</taxon>
        <taxon>Viperidae</taxon>
        <taxon>Crotalinae</taxon>
        <taxon>Crotalus</taxon>
    </lineage>
</organism>
<feature type="domain" description="DH" evidence="4">
    <location>
        <begin position="138"/>
        <end position="317"/>
    </location>
</feature>
<evidence type="ECO:0000259" key="3">
    <source>
        <dbReference type="PROSITE" id="PS50003"/>
    </source>
</evidence>
<feature type="compositionally biased region" description="Polar residues" evidence="2">
    <location>
        <begin position="631"/>
        <end position="642"/>
    </location>
</feature>
<feature type="compositionally biased region" description="Low complexity" evidence="2">
    <location>
        <begin position="555"/>
        <end position="574"/>
    </location>
</feature>
<dbReference type="Gene3D" id="1.20.900.10">
    <property type="entry name" value="Dbl homology (DH) domain"/>
    <property type="match status" value="1"/>
</dbReference>
<dbReference type="PANTHER" id="PTHR45924:SF3">
    <property type="entry name" value="PLECKSTRIN HOMOLOGY DOMAIN-CONTAINING FAMILY G MEMBER 2"/>
    <property type="match status" value="1"/>
</dbReference>
<keyword evidence="1" id="KW-0597">Phosphoprotein</keyword>
<feature type="compositionally biased region" description="Polar residues" evidence="2">
    <location>
        <begin position="1489"/>
        <end position="1499"/>
    </location>
</feature>
<proteinExistence type="predicted"/>
<feature type="region of interest" description="Disordered" evidence="2">
    <location>
        <begin position="464"/>
        <end position="601"/>
    </location>
</feature>
<feature type="compositionally biased region" description="Basic and acidic residues" evidence="2">
    <location>
        <begin position="794"/>
        <end position="806"/>
    </location>
</feature>
<dbReference type="SMART" id="SM00233">
    <property type="entry name" value="PH"/>
    <property type="match status" value="1"/>
</dbReference>
<dbReference type="FunFam" id="1.20.900.10:FF:000019">
    <property type="entry name" value="Pleckstrin homology domain-containing family G member 1"/>
    <property type="match status" value="1"/>
</dbReference>
<dbReference type="InterPro" id="IPR011993">
    <property type="entry name" value="PH-like_dom_sf"/>
</dbReference>
<feature type="compositionally biased region" description="Basic and acidic residues" evidence="2">
    <location>
        <begin position="943"/>
        <end position="961"/>
    </location>
</feature>
<dbReference type="Pfam" id="PF22697">
    <property type="entry name" value="SOS1_NGEF_PH"/>
    <property type="match status" value="1"/>
</dbReference>
<feature type="compositionally biased region" description="Pro residues" evidence="2">
    <location>
        <begin position="1344"/>
        <end position="1359"/>
    </location>
</feature>
<gene>
    <name evidence="5" type="ORF">NXF25_014784</name>
</gene>
<feature type="region of interest" description="Disordered" evidence="2">
    <location>
        <begin position="1162"/>
        <end position="1216"/>
    </location>
</feature>
<feature type="domain" description="PH" evidence="3">
    <location>
        <begin position="341"/>
        <end position="439"/>
    </location>
</feature>
<dbReference type="InterPro" id="IPR001849">
    <property type="entry name" value="PH_domain"/>
</dbReference>
<dbReference type="GO" id="GO:0030833">
    <property type="term" value="P:regulation of actin filament polymerization"/>
    <property type="evidence" value="ECO:0007669"/>
    <property type="project" value="TreeGrafter"/>
</dbReference>
<feature type="region of interest" description="Disordered" evidence="2">
    <location>
        <begin position="1"/>
        <end position="32"/>
    </location>
</feature>
<name>A0AAW1AXL9_CROAD</name>
<dbReference type="PROSITE" id="PS50010">
    <property type="entry name" value="DH_2"/>
    <property type="match status" value="1"/>
</dbReference>
<dbReference type="GO" id="GO:0005085">
    <property type="term" value="F:guanyl-nucleotide exchange factor activity"/>
    <property type="evidence" value="ECO:0007669"/>
    <property type="project" value="InterPro"/>
</dbReference>
<dbReference type="Gene3D" id="2.30.29.30">
    <property type="entry name" value="Pleckstrin-homology domain (PH domain)/Phosphotyrosine-binding domain (PTB)"/>
    <property type="match status" value="1"/>
</dbReference>
<dbReference type="InterPro" id="IPR035899">
    <property type="entry name" value="DBL_dom_sf"/>
</dbReference>
<dbReference type="Proteomes" id="UP001474421">
    <property type="component" value="Unassembled WGS sequence"/>
</dbReference>
<feature type="compositionally biased region" description="Low complexity" evidence="2">
    <location>
        <begin position="1454"/>
        <end position="1473"/>
    </location>
</feature>
<evidence type="ECO:0000256" key="2">
    <source>
        <dbReference type="SAM" id="MobiDB-lite"/>
    </source>
</evidence>
<dbReference type="CDD" id="cd13243">
    <property type="entry name" value="PH_PLEKHG1_G2_G3"/>
    <property type="match status" value="1"/>
</dbReference>
<feature type="region of interest" description="Disordered" evidence="2">
    <location>
        <begin position="614"/>
        <end position="1022"/>
    </location>
</feature>
<dbReference type="InterPro" id="IPR043324">
    <property type="entry name" value="PH_PLEKHG1_G2_G3"/>
</dbReference>
<feature type="region of interest" description="Disordered" evidence="2">
    <location>
        <begin position="1269"/>
        <end position="1370"/>
    </location>
</feature>
<feature type="compositionally biased region" description="Acidic residues" evidence="2">
    <location>
        <begin position="578"/>
        <end position="592"/>
    </location>
</feature>
<feature type="region of interest" description="Disordered" evidence="2">
    <location>
        <begin position="1559"/>
        <end position="1594"/>
    </location>
</feature>
<feature type="region of interest" description="Disordered" evidence="2">
    <location>
        <begin position="1414"/>
        <end position="1538"/>
    </location>
</feature>
<feature type="compositionally biased region" description="Basic and acidic residues" evidence="2">
    <location>
        <begin position="1"/>
        <end position="14"/>
    </location>
</feature>
<dbReference type="Pfam" id="PF00621">
    <property type="entry name" value="RhoGEF"/>
    <property type="match status" value="1"/>
</dbReference>
<dbReference type="InterPro" id="IPR000219">
    <property type="entry name" value="DH_dom"/>
</dbReference>
<dbReference type="GO" id="GO:0005829">
    <property type="term" value="C:cytosol"/>
    <property type="evidence" value="ECO:0007669"/>
    <property type="project" value="UniProtKB-ARBA"/>
</dbReference>
<reference evidence="5 6" key="1">
    <citation type="journal article" date="2024" name="Proc. Natl. Acad. Sci. U.S.A.">
        <title>The genetic regulatory architecture and epigenomic basis for age-related changes in rattlesnake venom.</title>
        <authorList>
            <person name="Hogan M.P."/>
            <person name="Holding M.L."/>
            <person name="Nystrom G.S."/>
            <person name="Colston T.J."/>
            <person name="Bartlett D.A."/>
            <person name="Mason A.J."/>
            <person name="Ellsworth S.A."/>
            <person name="Rautsaw R.M."/>
            <person name="Lawrence K.C."/>
            <person name="Strickland J.L."/>
            <person name="He B."/>
            <person name="Fraser P."/>
            <person name="Margres M.J."/>
            <person name="Gilbert D.M."/>
            <person name="Gibbs H.L."/>
            <person name="Parkinson C.L."/>
            <person name="Rokyta D.R."/>
        </authorList>
    </citation>
    <scope>NUCLEOTIDE SEQUENCE [LARGE SCALE GENOMIC DNA]</scope>
    <source>
        <strain evidence="5">DRR0105</strain>
    </source>
</reference>
<feature type="compositionally biased region" description="Pro residues" evidence="2">
    <location>
        <begin position="1528"/>
        <end position="1538"/>
    </location>
</feature>
<keyword evidence="6" id="KW-1185">Reference proteome</keyword>
<accession>A0AAW1AXL9</accession>
<dbReference type="SMART" id="SM00325">
    <property type="entry name" value="RhoGEF"/>
    <property type="match status" value="1"/>
</dbReference>
<protein>
    <submittedName>
        <fullName evidence="5">Pleckstrin domain-containing family G member 2</fullName>
    </submittedName>
</protein>
<feature type="compositionally biased region" description="Polar residues" evidence="2">
    <location>
        <begin position="859"/>
        <end position="879"/>
    </location>
</feature>
<dbReference type="InterPro" id="IPR055251">
    <property type="entry name" value="SOS1_NGEF_PH"/>
</dbReference>
<evidence type="ECO:0000313" key="5">
    <source>
        <dbReference type="EMBL" id="KAK9394256.1"/>
    </source>
</evidence>
<dbReference type="EMBL" id="JAOTOJ010000011">
    <property type="protein sequence ID" value="KAK9394256.1"/>
    <property type="molecule type" value="Genomic_DNA"/>
</dbReference>
<dbReference type="SUPFAM" id="SSF50729">
    <property type="entry name" value="PH domain-like"/>
    <property type="match status" value="1"/>
</dbReference>
<feature type="compositionally biased region" description="Low complexity" evidence="2">
    <location>
        <begin position="734"/>
        <end position="748"/>
    </location>
</feature>
<feature type="compositionally biased region" description="Acidic residues" evidence="2">
    <location>
        <begin position="650"/>
        <end position="664"/>
    </location>
</feature>
<feature type="compositionally biased region" description="Basic and acidic residues" evidence="2">
    <location>
        <begin position="763"/>
        <end position="781"/>
    </location>
</feature>
<feature type="compositionally biased region" description="Basic and acidic residues" evidence="2">
    <location>
        <begin position="617"/>
        <end position="628"/>
    </location>
</feature>
<dbReference type="PROSITE" id="PS50003">
    <property type="entry name" value="PH_DOMAIN"/>
    <property type="match status" value="1"/>
</dbReference>
<dbReference type="GO" id="GO:0031267">
    <property type="term" value="F:small GTPase binding"/>
    <property type="evidence" value="ECO:0007669"/>
    <property type="project" value="TreeGrafter"/>
</dbReference>
<sequence length="1705" mass="184803">MPEGARRGSTKERGSPAPRPSSTSSLAGIGTKMASDPILGSCTSVNTVCSDSDRPVSLSSSASSASLQDGSSAFGSSVALGACPTGPYSQQNGSDISLDLTPMALLDRLADTPGDGQQCCGWAPGPGWAKERRIKLSHLDRVVLEIVETEQAYVRDLRSIVEDYLGCIFDCGQVSLKPDQVGALFCNIEDIYEFNSELLEDLERNTSAHAIADCFVQRSEEFDIYTLYCMNYPNSVSVLRQCMEDDSLAKFFRERQATLSHSLPLETYLLKPVQRILKYHLLLQELAKHYDKSSPGYDSVEEASITMTAVAWYINDMKRKQEHASRLQEIQGLLAGWTGPELGAFGELILEGQFRVPRARKERVFFLLSKVLLIAKRRGEALVYKSHIFCCNLALQENTKDPLSFKISDLSIPKQQHTVQVRNQEEKRLWIHYLKRLIVENHPASIPQKAKQVLLENSFQGSPDVVFSPETPKKPLPSPQLDESRACIRGRRQSEPPESMYSPERVRRSCPILQLEKSGSYRRGRRRSEPAKESQLLFHPSNVARLKHADSEGDLSPASEPLHSSSSSCTLASAKPEEDAEPSDLEAEEDEFSLAQDPLTTNLSITEEILELLSQRGLDKETGMEGRFWKGSSSEAPSSALQDQLLPNDGVEELEDKVEEEEENGVFQEEAPSLLPQGSPLQEQLLPTLPHPFGSDSSEEEDLHRTQESASPSPLHVLEGLPFEETSSSASIGQETTQEESQTPSSSTRPHSCPITSTSGFGSEEKNKEEDPNPTRDDWVLLEKIQSCYQSVEGGKKGPEVTKEEGVPPVPPGVVRESVLRFNSILKQQEAPGEEEGGAQLRRLRPQSSQLSRTRSQSCNSQHLSVPKTTSGRSRTLTTIERDHSDAGRFPAQPESPRAQGAEKGRPQVKGEPSDASGREGKQQEPSNGLEEGPAEPGFRSCAEIRRVWQEKERSAKDTPKEGAPGVSRRAFCSPDRPPYAEPLCIVEDSDLEDPLRGPSREPDGSVPPGQPKEGWAKEGVPDSADFLPALGLYRGDGEPCLLENSERIISKVQALARMYSEKISRLKAQKGGLERPGMRPRGSRPMALGRGQVALQESRPGGSLPQCEPQIYGHVLVHESLPHVMGIQENAPLVAATRETAVMLRSDRPCRLLSPEILASLQRDSHEPLPPPSGLPVRGEKTHAKASQRMEHENPSPPQPGWNREGGSQPSDLRLHPEFSVGAEQASPALQLQQRLSDLHSDNASVSLEPPEEAKTVIPHCLLGRPLAPASEKGHSPTSTGGRCRSPPFSESKGPDREAAGVGQETSGTLPGGLQQGPPNPTAASGPAKATQPLPLDSSAEGPPSPPQDPLPAAPPEFPAGAESSVCMAGQCPGVPLPKFLPSSPVRRCLSSSAAAISRCIAASCISQSLAKRNGVPPPEDPQGPWLPADPLASLPKSAPKRYQNPGRPETPSSSSSSQCTSPGPLSLSPCRPSLPGPPALERCPPFSSASAPNSRVQSPVRPRMCSPPPGGAQPCTFRPLGLHPQRQPPVPMAHPEPWTPGCPTACLRTQWSFLPTNRASKEPAPNGGHQEFLGGAHNGSEASSGSAPHSHELDSIRWPNVPNLCLKYVNQEGWLVNPPRLQLEMGERCPKWGPPLNLDAVRFPEKCPQKASYSTTVNIQIGGSGRISSFSNAQVSLTHPLSAALEQQRVNGGVAETSPKPGT</sequence>
<feature type="compositionally biased region" description="Basic and acidic residues" evidence="2">
    <location>
        <begin position="994"/>
        <end position="1004"/>
    </location>
</feature>